<dbReference type="SUPFAM" id="SSF81301">
    <property type="entry name" value="Nucleotidyltransferase"/>
    <property type="match status" value="1"/>
</dbReference>
<dbReference type="Pfam" id="PF22600">
    <property type="entry name" value="MTPAP-like_central"/>
    <property type="match status" value="1"/>
</dbReference>
<dbReference type="PANTHER" id="PTHR12271:SF40">
    <property type="entry name" value="POLY(A) RNA POLYMERASE GLD2"/>
    <property type="match status" value="1"/>
</dbReference>
<evidence type="ECO:0000313" key="4">
    <source>
        <dbReference type="Proteomes" id="UP001222325"/>
    </source>
</evidence>
<organism evidence="3 4">
    <name type="scientific">Mycena belliarum</name>
    <dbReference type="NCBI Taxonomy" id="1033014"/>
    <lineage>
        <taxon>Eukaryota</taxon>
        <taxon>Fungi</taxon>
        <taxon>Dikarya</taxon>
        <taxon>Basidiomycota</taxon>
        <taxon>Agaricomycotina</taxon>
        <taxon>Agaricomycetes</taxon>
        <taxon>Agaricomycetidae</taxon>
        <taxon>Agaricales</taxon>
        <taxon>Marasmiineae</taxon>
        <taxon>Mycenaceae</taxon>
        <taxon>Mycena</taxon>
    </lineage>
</organism>
<feature type="compositionally biased region" description="Basic and acidic residues" evidence="1">
    <location>
        <begin position="577"/>
        <end position="588"/>
    </location>
</feature>
<reference evidence="3" key="1">
    <citation type="submission" date="2023-03" db="EMBL/GenBank/DDBJ databases">
        <title>Massive genome expansion in bonnet fungi (Mycena s.s.) driven by repeated elements and novel gene families across ecological guilds.</title>
        <authorList>
            <consortium name="Lawrence Berkeley National Laboratory"/>
            <person name="Harder C.B."/>
            <person name="Miyauchi S."/>
            <person name="Viragh M."/>
            <person name="Kuo A."/>
            <person name="Thoen E."/>
            <person name="Andreopoulos B."/>
            <person name="Lu D."/>
            <person name="Skrede I."/>
            <person name="Drula E."/>
            <person name="Henrissat B."/>
            <person name="Morin E."/>
            <person name="Kohler A."/>
            <person name="Barry K."/>
            <person name="LaButti K."/>
            <person name="Morin E."/>
            <person name="Salamov A."/>
            <person name="Lipzen A."/>
            <person name="Mereny Z."/>
            <person name="Hegedus B."/>
            <person name="Baldrian P."/>
            <person name="Stursova M."/>
            <person name="Weitz H."/>
            <person name="Taylor A."/>
            <person name="Grigoriev I.V."/>
            <person name="Nagy L.G."/>
            <person name="Martin F."/>
            <person name="Kauserud H."/>
        </authorList>
    </citation>
    <scope>NUCLEOTIDE SEQUENCE</scope>
    <source>
        <strain evidence="3">CBHHK173m</strain>
    </source>
</reference>
<keyword evidence="4" id="KW-1185">Reference proteome</keyword>
<feature type="domain" description="Poly(A) RNA polymerase mitochondrial-like central palm" evidence="2">
    <location>
        <begin position="671"/>
        <end position="795"/>
    </location>
</feature>
<dbReference type="GO" id="GO:0016779">
    <property type="term" value="F:nucleotidyltransferase activity"/>
    <property type="evidence" value="ECO:0007669"/>
    <property type="project" value="UniProtKB-ARBA"/>
</dbReference>
<dbReference type="EMBL" id="JARJCN010000005">
    <property type="protein sequence ID" value="KAJ7100601.1"/>
    <property type="molecule type" value="Genomic_DNA"/>
</dbReference>
<dbReference type="InterPro" id="IPR054708">
    <property type="entry name" value="MTPAP-like_central"/>
</dbReference>
<protein>
    <recommendedName>
        <fullName evidence="2">Poly(A) RNA polymerase mitochondrial-like central palm domain-containing protein</fullName>
    </recommendedName>
</protein>
<dbReference type="GO" id="GO:0031123">
    <property type="term" value="P:RNA 3'-end processing"/>
    <property type="evidence" value="ECO:0007669"/>
    <property type="project" value="TreeGrafter"/>
</dbReference>
<accession>A0AAD6UHD0</accession>
<dbReference type="CDD" id="cd05402">
    <property type="entry name" value="NT_PAP_TUTase"/>
    <property type="match status" value="1"/>
</dbReference>
<feature type="region of interest" description="Disordered" evidence="1">
    <location>
        <begin position="433"/>
        <end position="473"/>
    </location>
</feature>
<gene>
    <name evidence="3" type="ORF">B0H15DRAFT_816648</name>
</gene>
<evidence type="ECO:0000313" key="3">
    <source>
        <dbReference type="EMBL" id="KAJ7100601.1"/>
    </source>
</evidence>
<dbReference type="SUPFAM" id="SSF81631">
    <property type="entry name" value="PAP/OAS1 substrate-binding domain"/>
    <property type="match status" value="2"/>
</dbReference>
<feature type="compositionally biased region" description="Basic and acidic residues" evidence="1">
    <location>
        <begin position="510"/>
        <end position="521"/>
    </location>
</feature>
<dbReference type="PANTHER" id="PTHR12271">
    <property type="entry name" value="POLY A POLYMERASE CID PAP -RELATED"/>
    <property type="match status" value="1"/>
</dbReference>
<sequence>MQLVRAFSASARRLKQPFFETESSPSVKEKQYVHNRNRFAKRVNSHLASDAKLVRGVFHCPHHELQNLRLDLTTRIAEALATLQAPTSFQVQDLTFSNILRPPTIDFPTELAIIDLEYPVGLPPSTPKSAIPRINYPGVVANTLSRAGFKTSISSPDPIGRYPRAGFIRPARLHIDVGQRLGQVTLTLPGATTRPFHDFLVWFKETHAEFKKTLMLLVIWARSHSMPLNTQTIALMLVASMQSEEPLFDAWAERRGWAPVEHGRSQTVASVDIDFKKVRPLPTGSFGTDFISFFRHWARLIFSCHDDAYTIRRGRMDQKMPRLRFHPQPITREEISNFEFNPDKPVEKFLPWRTDPLVIQDPFMVTYNHAQQLPLSEVIRLADLLKETEDHLYTGRPLAMVFGKHAALPGSAAEAKLLRNPRLRAMATTLLKEASAPEPSTPAQPTPSTAPQTPEETESPPVEPVSARDTPDPRLRRVMWSHRRGFHTCNVSLDQRRSAQGLGLTPEPIQKPEFRRPRREASTAQLDAFPRLPRRAFAGREPEPRSPISVPEPQVRPARKPFTARVAPSRAHALKRAGQEHKPEHDEQGWGLNPPRIRPPEFWRPDRTPLTVPVRTRSSSLVPLARESKAGVAYKDALSRPKGFHTSAACLKRPDIWNVRVPARETDPRVRDSRRETLLAVQNVVRKAYGGEYSVEIFGSIRYGISSASSDLDLVILDPTRKNGFAPSGRKLGEIYHIRPLSRVLRKAGFKILEVVPDAAVPIVKFQDPRTGQSCDINVNDRLGLYNSDLIKRYCELNPVLVDMIMFIKAWAKPRGLNNSGSRKMPTTFSSYALVMMTIGFLQHRGLLPNLQEGLEPLEPGNLQGTFWLRLPRVLCCDIRYHRAEGWTPPENVPVAILLRDWFKFWAVEFSLAEEMISIRHGGRLRRDAATKRTDFAGVLWNIDPFIRTKNLTRNIGHKSIGQFKMECHAMVPTFGSDDLAIPQQLVEARNLEARPTRLGECPPAREEELLLLWQDAPKNLGGFANKSDAEPPSVRVDSFGRLMELVQPTPPPKRITDVESDVVGWGLLKP</sequence>
<comment type="caution">
    <text evidence="3">The sequence shown here is derived from an EMBL/GenBank/DDBJ whole genome shotgun (WGS) entry which is preliminary data.</text>
</comment>
<name>A0AAD6UHD0_9AGAR</name>
<dbReference type="Proteomes" id="UP001222325">
    <property type="component" value="Unassembled WGS sequence"/>
</dbReference>
<dbReference type="GO" id="GO:0010605">
    <property type="term" value="P:negative regulation of macromolecule metabolic process"/>
    <property type="evidence" value="ECO:0007669"/>
    <property type="project" value="UniProtKB-ARBA"/>
</dbReference>
<feature type="region of interest" description="Disordered" evidence="1">
    <location>
        <begin position="497"/>
        <end position="604"/>
    </location>
</feature>
<proteinExistence type="predicted"/>
<evidence type="ECO:0000259" key="2">
    <source>
        <dbReference type="Pfam" id="PF22600"/>
    </source>
</evidence>
<dbReference type="Gene3D" id="1.10.1410.10">
    <property type="match status" value="2"/>
</dbReference>
<dbReference type="InterPro" id="IPR043519">
    <property type="entry name" value="NT_sf"/>
</dbReference>
<dbReference type="Gene3D" id="3.30.460.10">
    <property type="entry name" value="Beta Polymerase, domain 2"/>
    <property type="match status" value="1"/>
</dbReference>
<dbReference type="AlphaFoldDB" id="A0AAD6UHD0"/>
<evidence type="ECO:0000256" key="1">
    <source>
        <dbReference type="SAM" id="MobiDB-lite"/>
    </source>
</evidence>